<reference evidence="11" key="1">
    <citation type="submission" date="2022-03" db="EMBL/GenBank/DDBJ databases">
        <authorList>
            <person name="Martin H S."/>
        </authorList>
    </citation>
    <scope>NUCLEOTIDE SEQUENCE</scope>
</reference>
<protein>
    <recommendedName>
        <fullName evidence="10">Elongation of very long chain fatty acids protein</fullName>
        <ecNumber evidence="10">2.3.1.199</ecNumber>
    </recommendedName>
    <alternativeName>
        <fullName evidence="10">Very-long-chain 3-oxoacyl-CoA synthase</fullName>
    </alternativeName>
</protein>
<keyword evidence="12" id="KW-1185">Reference proteome</keyword>
<feature type="non-terminal residue" evidence="11">
    <location>
        <position position="291"/>
    </location>
</feature>
<keyword evidence="7 10" id="KW-0443">Lipid metabolism</keyword>
<dbReference type="InterPro" id="IPR002076">
    <property type="entry name" value="ELO_fam"/>
</dbReference>
<evidence type="ECO:0000256" key="6">
    <source>
        <dbReference type="ARBA" id="ARBA00022989"/>
    </source>
</evidence>
<dbReference type="PROSITE" id="PS01188">
    <property type="entry name" value="ELO"/>
    <property type="match status" value="1"/>
</dbReference>
<evidence type="ECO:0000256" key="7">
    <source>
        <dbReference type="ARBA" id="ARBA00023098"/>
    </source>
</evidence>
<keyword evidence="8 10" id="KW-0472">Membrane</keyword>
<comment type="subcellular location">
    <subcellularLocation>
        <location evidence="1">Membrane</location>
        <topology evidence="1">Multi-pass membrane protein</topology>
    </subcellularLocation>
</comment>
<accession>A0ABN8J6E9</accession>
<keyword evidence="3 10" id="KW-0808">Transferase</keyword>
<dbReference type="EC" id="2.3.1.199" evidence="10"/>
<keyword evidence="4 10" id="KW-0812">Transmembrane</keyword>
<dbReference type="PANTHER" id="PTHR11157">
    <property type="entry name" value="FATTY ACID ACYL TRANSFERASE-RELATED"/>
    <property type="match status" value="1"/>
</dbReference>
<gene>
    <name evidence="11" type="ORF">IPOD504_LOCUS16396</name>
</gene>
<name>A0ABN8J6E9_9NEOP</name>
<evidence type="ECO:0000256" key="5">
    <source>
        <dbReference type="ARBA" id="ARBA00022832"/>
    </source>
</evidence>
<feature type="transmembrane region" description="Helical" evidence="10">
    <location>
        <begin position="113"/>
        <end position="131"/>
    </location>
</feature>
<evidence type="ECO:0000313" key="11">
    <source>
        <dbReference type="EMBL" id="CAH2074985.1"/>
    </source>
</evidence>
<dbReference type="Proteomes" id="UP000837857">
    <property type="component" value="Chromosome 8"/>
</dbReference>
<dbReference type="InterPro" id="IPR030457">
    <property type="entry name" value="ELO_CS"/>
</dbReference>
<keyword evidence="5 10" id="KW-0276">Fatty acid metabolism</keyword>
<keyword evidence="9 10" id="KW-0275">Fatty acid biosynthesis</keyword>
<evidence type="ECO:0000256" key="1">
    <source>
        <dbReference type="ARBA" id="ARBA00004141"/>
    </source>
</evidence>
<keyword evidence="2 10" id="KW-0444">Lipid biosynthesis</keyword>
<feature type="transmembrane region" description="Helical" evidence="10">
    <location>
        <begin position="165"/>
        <end position="185"/>
    </location>
</feature>
<dbReference type="Pfam" id="PF01151">
    <property type="entry name" value="ELO"/>
    <property type="match status" value="1"/>
</dbReference>
<evidence type="ECO:0000256" key="3">
    <source>
        <dbReference type="ARBA" id="ARBA00022679"/>
    </source>
</evidence>
<feature type="transmembrane region" description="Helical" evidence="10">
    <location>
        <begin position="24"/>
        <end position="45"/>
    </location>
</feature>
<evidence type="ECO:0000313" key="12">
    <source>
        <dbReference type="Proteomes" id="UP000837857"/>
    </source>
</evidence>
<feature type="transmembrane region" description="Helical" evidence="10">
    <location>
        <begin position="65"/>
        <end position="86"/>
    </location>
</feature>
<feature type="transmembrane region" description="Helical" evidence="10">
    <location>
        <begin position="230"/>
        <end position="251"/>
    </location>
</feature>
<dbReference type="PANTHER" id="PTHR11157:SF69">
    <property type="entry name" value="ELONGATION OF VERY LONG CHAIN FATTY ACIDS PROTEIN 7"/>
    <property type="match status" value="1"/>
</dbReference>
<evidence type="ECO:0000256" key="10">
    <source>
        <dbReference type="RuleBase" id="RU361115"/>
    </source>
</evidence>
<evidence type="ECO:0000256" key="9">
    <source>
        <dbReference type="ARBA" id="ARBA00023160"/>
    </source>
</evidence>
<evidence type="ECO:0000256" key="2">
    <source>
        <dbReference type="ARBA" id="ARBA00022516"/>
    </source>
</evidence>
<comment type="similarity">
    <text evidence="10">Belongs to the ELO family.</text>
</comment>
<organism evidence="11 12">
    <name type="scientific">Iphiclides podalirius</name>
    <name type="common">scarce swallowtail</name>
    <dbReference type="NCBI Taxonomy" id="110791"/>
    <lineage>
        <taxon>Eukaryota</taxon>
        <taxon>Metazoa</taxon>
        <taxon>Ecdysozoa</taxon>
        <taxon>Arthropoda</taxon>
        <taxon>Hexapoda</taxon>
        <taxon>Insecta</taxon>
        <taxon>Pterygota</taxon>
        <taxon>Neoptera</taxon>
        <taxon>Endopterygota</taxon>
        <taxon>Lepidoptera</taxon>
        <taxon>Glossata</taxon>
        <taxon>Ditrysia</taxon>
        <taxon>Papilionoidea</taxon>
        <taxon>Papilionidae</taxon>
        <taxon>Papilioninae</taxon>
        <taxon>Iphiclides</taxon>
    </lineage>
</organism>
<keyword evidence="6 10" id="KW-1133">Transmembrane helix</keyword>
<dbReference type="EMBL" id="OW152820">
    <property type="protein sequence ID" value="CAH2074985.1"/>
    <property type="molecule type" value="Genomic_DNA"/>
</dbReference>
<evidence type="ECO:0000256" key="8">
    <source>
        <dbReference type="ARBA" id="ARBA00023136"/>
    </source>
</evidence>
<proteinExistence type="inferred from homology"/>
<sequence length="291" mass="34183">MSENGTVENSFWQFKGNVDYVDKWFLMSTPMPIVTIWITYLAFVLKIGPALMRKRAPFNLNNVLLLYNTIQVLISCFVFCIGFKLLLQNGLILQRRCISDSDDLKKKITVGTYYYLFAKITELLDTVFFVLRKNYRQVTFLHVYHHSITMLASWCALKYEPSYSTVFLGTVNSFVHIVMYAYYGLSTFPDLTKYLWWKKYITTMQLVQFLLIVLQVTINHKVSSCPTSHGLIGVIIFNILFFMYLFSDFYIKSYIKNNHEQKVKEKPYSKNLNAVAHEKKEVCQLTEAYYN</sequence>
<comment type="catalytic activity">
    <reaction evidence="10">
        <text>a very-long-chain acyl-CoA + malonyl-CoA + H(+) = a very-long-chain 3-oxoacyl-CoA + CO2 + CoA</text>
        <dbReference type="Rhea" id="RHEA:32727"/>
        <dbReference type="ChEBI" id="CHEBI:15378"/>
        <dbReference type="ChEBI" id="CHEBI:16526"/>
        <dbReference type="ChEBI" id="CHEBI:57287"/>
        <dbReference type="ChEBI" id="CHEBI:57384"/>
        <dbReference type="ChEBI" id="CHEBI:90725"/>
        <dbReference type="ChEBI" id="CHEBI:90736"/>
        <dbReference type="EC" id="2.3.1.199"/>
    </reaction>
</comment>
<feature type="transmembrane region" description="Helical" evidence="10">
    <location>
        <begin position="197"/>
        <end position="218"/>
    </location>
</feature>
<evidence type="ECO:0000256" key="4">
    <source>
        <dbReference type="ARBA" id="ARBA00022692"/>
    </source>
</evidence>